<dbReference type="InterPro" id="IPR000962">
    <property type="entry name" value="Znf_DskA_TraR"/>
</dbReference>
<keyword evidence="2" id="KW-0863">Zinc-finger</keyword>
<reference evidence="6 7" key="1">
    <citation type="submission" date="2024-09" db="EMBL/GenBank/DDBJ databases">
        <authorList>
            <person name="Sun Q."/>
            <person name="Mori K."/>
        </authorList>
    </citation>
    <scope>NUCLEOTIDE SEQUENCE [LARGE SCALE GENOMIC DNA]</scope>
    <source>
        <strain evidence="6 7">CCM 8543</strain>
    </source>
</reference>
<evidence type="ECO:0000256" key="3">
    <source>
        <dbReference type="ARBA" id="ARBA00022833"/>
    </source>
</evidence>
<organism evidence="6 7">
    <name type="scientific">Chelativorans intermedius</name>
    <dbReference type="NCBI Taxonomy" id="515947"/>
    <lineage>
        <taxon>Bacteria</taxon>
        <taxon>Pseudomonadati</taxon>
        <taxon>Pseudomonadota</taxon>
        <taxon>Alphaproteobacteria</taxon>
        <taxon>Hyphomicrobiales</taxon>
        <taxon>Phyllobacteriaceae</taxon>
        <taxon>Chelativorans</taxon>
    </lineage>
</organism>
<keyword evidence="7" id="KW-1185">Reference proteome</keyword>
<dbReference type="Pfam" id="PF01258">
    <property type="entry name" value="zf-dskA_traR"/>
    <property type="match status" value="1"/>
</dbReference>
<keyword evidence="3" id="KW-0862">Zinc</keyword>
<comment type="caution">
    <text evidence="6">The sequence shown here is derived from an EMBL/GenBank/DDBJ whole genome shotgun (WGS) entry which is preliminary data.</text>
</comment>
<feature type="domain" description="Zinc finger DksA/TraR C4-type" evidence="5">
    <location>
        <begin position="79"/>
        <end position="110"/>
    </location>
</feature>
<evidence type="ECO:0000256" key="4">
    <source>
        <dbReference type="PROSITE-ProRule" id="PRU00510"/>
    </source>
</evidence>
<evidence type="ECO:0000313" key="7">
    <source>
        <dbReference type="Proteomes" id="UP001589755"/>
    </source>
</evidence>
<evidence type="ECO:0000259" key="5">
    <source>
        <dbReference type="Pfam" id="PF01258"/>
    </source>
</evidence>
<dbReference type="PROSITE" id="PS51128">
    <property type="entry name" value="ZF_DKSA_2"/>
    <property type="match status" value="1"/>
</dbReference>
<proteinExistence type="predicted"/>
<dbReference type="PANTHER" id="PTHR33823">
    <property type="entry name" value="RNA POLYMERASE-BINDING TRANSCRIPTION FACTOR DKSA-RELATED"/>
    <property type="match status" value="1"/>
</dbReference>
<evidence type="ECO:0000256" key="2">
    <source>
        <dbReference type="ARBA" id="ARBA00022771"/>
    </source>
</evidence>
<dbReference type="EMBL" id="JBHLXD010000020">
    <property type="protein sequence ID" value="MFC0209285.1"/>
    <property type="molecule type" value="Genomic_DNA"/>
</dbReference>
<protein>
    <submittedName>
        <fullName evidence="6">TraR/DksA family transcriptional regulator</fullName>
    </submittedName>
</protein>
<gene>
    <name evidence="6" type="ORF">ACFFJ2_12840</name>
</gene>
<dbReference type="Gene3D" id="1.20.120.910">
    <property type="entry name" value="DksA, coiled-coil domain"/>
    <property type="match status" value="1"/>
</dbReference>
<evidence type="ECO:0000313" key="6">
    <source>
        <dbReference type="EMBL" id="MFC0209285.1"/>
    </source>
</evidence>
<keyword evidence="1" id="KW-0479">Metal-binding</keyword>
<dbReference type="Proteomes" id="UP001589755">
    <property type="component" value="Unassembled WGS sequence"/>
</dbReference>
<name>A0ABV6D9J2_9HYPH</name>
<dbReference type="PANTHER" id="PTHR33823:SF4">
    <property type="entry name" value="GENERAL STRESS PROTEIN 16O"/>
    <property type="match status" value="1"/>
</dbReference>
<dbReference type="SUPFAM" id="SSF57716">
    <property type="entry name" value="Glucocorticoid receptor-like (DNA-binding domain)"/>
    <property type="match status" value="1"/>
</dbReference>
<evidence type="ECO:0000256" key="1">
    <source>
        <dbReference type="ARBA" id="ARBA00022723"/>
    </source>
</evidence>
<sequence length="114" mass="12749">MTIDSEGTRQRLAAKRAELEELSRLSQEARKPVELDQQSVGRLSRMDAIQQQAMAEAAERARKRDLARIDMAERRLAEGEYGYCLDCGEPIPDRRLEIDPMAERCVACAGGGRG</sequence>
<feature type="zinc finger region" description="dksA C4-type" evidence="4">
    <location>
        <begin position="84"/>
        <end position="108"/>
    </location>
</feature>
<accession>A0ABV6D9J2</accession>
<dbReference type="RefSeq" id="WP_261520278.1">
    <property type="nucleotide sequence ID" value="NZ_JAODNW010000010.1"/>
</dbReference>